<dbReference type="SMART" id="SM00530">
    <property type="entry name" value="HTH_XRE"/>
    <property type="match status" value="1"/>
</dbReference>
<dbReference type="SUPFAM" id="SSF47413">
    <property type="entry name" value="lambda repressor-like DNA-binding domains"/>
    <property type="match status" value="1"/>
</dbReference>
<dbReference type="Pfam" id="PF01381">
    <property type="entry name" value="HTH_3"/>
    <property type="match status" value="1"/>
</dbReference>
<name>A0A2L2XEI0_9FIRM</name>
<proteinExistence type="predicted"/>
<comment type="caution">
    <text evidence="2">The sequence shown here is derived from an EMBL/GenBank/DDBJ whole genome shotgun (WGS) entry which is preliminary data.</text>
</comment>
<keyword evidence="3" id="KW-1185">Reference proteome</keyword>
<evidence type="ECO:0000313" key="2">
    <source>
        <dbReference type="EMBL" id="GBF34414.1"/>
    </source>
</evidence>
<protein>
    <recommendedName>
        <fullName evidence="1">HTH cro/C1-type domain-containing protein</fullName>
    </recommendedName>
</protein>
<dbReference type="InterPro" id="IPR010982">
    <property type="entry name" value="Lambda_DNA-bd_dom_sf"/>
</dbReference>
<dbReference type="CDD" id="cd00093">
    <property type="entry name" value="HTH_XRE"/>
    <property type="match status" value="1"/>
</dbReference>
<accession>A0A2L2XEI0</accession>
<dbReference type="GO" id="GO:0003677">
    <property type="term" value="F:DNA binding"/>
    <property type="evidence" value="ECO:0007669"/>
    <property type="project" value="InterPro"/>
</dbReference>
<dbReference type="Gene3D" id="1.10.260.40">
    <property type="entry name" value="lambda repressor-like DNA-binding domains"/>
    <property type="match status" value="1"/>
</dbReference>
<evidence type="ECO:0000259" key="1">
    <source>
        <dbReference type="PROSITE" id="PS50943"/>
    </source>
</evidence>
<sequence length="164" mass="18960">MAFIFWKFIFVYKERVFIVIRTDKEYSAMKERLLQDEKLIQAQEEELKKLGLTEDQIKRVVEPTISFHQQLKEEVAYYERIKKGEFDALENLSGLGRILIGARIAIGISQSDLANRLGVSEAQVSKDERNEYHGMTIEKAQRILDALDIKLISKVESLPKKLAS</sequence>
<dbReference type="EMBL" id="BFAV01000140">
    <property type="protein sequence ID" value="GBF34414.1"/>
    <property type="molecule type" value="Genomic_DNA"/>
</dbReference>
<reference evidence="3" key="1">
    <citation type="submission" date="2018-02" db="EMBL/GenBank/DDBJ databases">
        <title>Genome sequence of Desulfocucumis palustris strain NAW-5.</title>
        <authorList>
            <person name="Watanabe M."/>
            <person name="Kojima H."/>
            <person name="Fukui M."/>
        </authorList>
    </citation>
    <scope>NUCLEOTIDE SEQUENCE [LARGE SCALE GENOMIC DNA]</scope>
    <source>
        <strain evidence="3">NAW-5</strain>
    </source>
</reference>
<evidence type="ECO:0000313" key="3">
    <source>
        <dbReference type="Proteomes" id="UP000239549"/>
    </source>
</evidence>
<dbReference type="PROSITE" id="PS50943">
    <property type="entry name" value="HTH_CROC1"/>
    <property type="match status" value="1"/>
</dbReference>
<dbReference type="InterPro" id="IPR001387">
    <property type="entry name" value="Cro/C1-type_HTH"/>
</dbReference>
<dbReference type="Proteomes" id="UP000239549">
    <property type="component" value="Unassembled WGS sequence"/>
</dbReference>
<dbReference type="AlphaFoldDB" id="A0A2L2XEI0"/>
<gene>
    <name evidence="2" type="ORF">DCCM_3527</name>
</gene>
<feature type="domain" description="HTH cro/C1-type" evidence="1">
    <location>
        <begin position="99"/>
        <end position="158"/>
    </location>
</feature>
<organism evidence="2 3">
    <name type="scientific">Desulfocucumis palustris</name>
    <dbReference type="NCBI Taxonomy" id="1898651"/>
    <lineage>
        <taxon>Bacteria</taxon>
        <taxon>Bacillati</taxon>
        <taxon>Bacillota</taxon>
        <taxon>Clostridia</taxon>
        <taxon>Eubacteriales</taxon>
        <taxon>Desulfocucumaceae</taxon>
        <taxon>Desulfocucumis</taxon>
    </lineage>
</organism>